<accession>A0ABW2RZ84</accession>
<comment type="caution">
    <text evidence="2">The sequence shown here is derived from an EMBL/GenBank/DDBJ whole genome shotgun (WGS) entry which is preliminary data.</text>
</comment>
<dbReference type="Proteomes" id="UP001596484">
    <property type="component" value="Unassembled WGS sequence"/>
</dbReference>
<keyword evidence="1" id="KW-1133">Transmembrane helix</keyword>
<dbReference type="EMBL" id="JBHTCS010000014">
    <property type="protein sequence ID" value="MFC7448754.1"/>
    <property type="molecule type" value="Genomic_DNA"/>
</dbReference>
<sequence>MGSSEADMAALGNVANLAGIGAGLLGGVGAIIGLGLLAATGS</sequence>
<dbReference type="RefSeq" id="WP_378405134.1">
    <property type="nucleotide sequence ID" value="NZ_JBHTCS010000014.1"/>
</dbReference>
<evidence type="ECO:0000313" key="2">
    <source>
        <dbReference type="EMBL" id="MFC7448754.1"/>
    </source>
</evidence>
<evidence type="ECO:0000256" key="1">
    <source>
        <dbReference type="SAM" id="Phobius"/>
    </source>
</evidence>
<name>A0ABW2RZ84_9NOCA</name>
<proteinExistence type="predicted"/>
<feature type="transmembrane region" description="Helical" evidence="1">
    <location>
        <begin position="20"/>
        <end position="39"/>
    </location>
</feature>
<keyword evidence="1" id="KW-0812">Transmembrane</keyword>
<reference evidence="3" key="1">
    <citation type="journal article" date="2019" name="Int. J. Syst. Evol. Microbiol.">
        <title>The Global Catalogue of Microorganisms (GCM) 10K type strain sequencing project: providing services to taxonomists for standard genome sequencing and annotation.</title>
        <authorList>
            <consortium name="The Broad Institute Genomics Platform"/>
            <consortium name="The Broad Institute Genome Sequencing Center for Infectious Disease"/>
            <person name="Wu L."/>
            <person name="Ma J."/>
        </authorList>
    </citation>
    <scope>NUCLEOTIDE SEQUENCE [LARGE SCALE GENOMIC DNA]</scope>
    <source>
        <strain evidence="3">ICMP 19430</strain>
    </source>
</reference>
<evidence type="ECO:0000313" key="3">
    <source>
        <dbReference type="Proteomes" id="UP001596484"/>
    </source>
</evidence>
<organism evidence="2 3">
    <name type="scientific">Rhodococcus daqingensis</name>
    <dbReference type="NCBI Taxonomy" id="2479363"/>
    <lineage>
        <taxon>Bacteria</taxon>
        <taxon>Bacillati</taxon>
        <taxon>Actinomycetota</taxon>
        <taxon>Actinomycetes</taxon>
        <taxon>Mycobacteriales</taxon>
        <taxon>Nocardiaceae</taxon>
        <taxon>Rhodococcus</taxon>
    </lineage>
</organism>
<keyword evidence="3" id="KW-1185">Reference proteome</keyword>
<gene>
    <name evidence="2" type="ORF">ACFQS9_12720</name>
</gene>
<keyword evidence="1" id="KW-0472">Membrane</keyword>
<protein>
    <submittedName>
        <fullName evidence="2">Uncharacterized protein</fullName>
    </submittedName>
</protein>